<dbReference type="EMBL" id="JAVRFI010000037">
    <property type="protein sequence ID" value="MDT0453797.1"/>
    <property type="molecule type" value="Genomic_DNA"/>
</dbReference>
<accession>A0ABU2SXR1</accession>
<feature type="domain" description="Peptidase S1" evidence="1">
    <location>
        <begin position="1"/>
        <end position="221"/>
    </location>
</feature>
<dbReference type="Proteomes" id="UP001180531">
    <property type="component" value="Unassembled WGS sequence"/>
</dbReference>
<dbReference type="PANTHER" id="PTHR24260">
    <property type="match status" value="1"/>
</dbReference>
<evidence type="ECO:0000259" key="1">
    <source>
        <dbReference type="PROSITE" id="PS50240"/>
    </source>
</evidence>
<name>A0ABU2SXR1_9ACTN</name>
<evidence type="ECO:0000313" key="3">
    <source>
        <dbReference type="Proteomes" id="UP001180531"/>
    </source>
</evidence>
<sequence>MGDAAKDGSYAFTAKLDIGGQRSCTAALVEQQWLVTAASCFADNPAQSPKVPAGAPKLKTIATIGRTDLTRGGGSVMEVVELVPRADRDLVMARLAKPVTGITPAAVTTSTPLPGEDVRVAGYGRTKDEWVPDRLHSAAFTIGPVKATRIGLAGKSTDAAVCQGDDGGPAFRDVGGRYELVGVNSMSWQGGCFGTDEAETRRDAVDTRVDDIADWIQSVSSRTLLSRAEWKNAAYMASGYFTGNSVASKRHMDLFVVWKNGSASLYQGSDNNDPKTPFSAEHQIAKAGSIWQYARAVTGGSFTGSGSDGLIVRWKDGEVTEYTHLDQNGVHEEKNLHPGGGKDNYWTYARLITAGRFTANSLRDDLLVLWEDGSTSMYTDVDSKKLSGFIQLTKAGWENAAQISAGDFTGKKTSDLLIQWKDGETTIFPGVDPKGYHGRINIRQVGSPWKNMQTVTVGSFTSDNSKVNDILIGWDNGNLGLYPSVDADGTHGGIELIS</sequence>
<dbReference type="InterPro" id="IPR001314">
    <property type="entry name" value="Peptidase_S1A"/>
</dbReference>
<dbReference type="PROSITE" id="PS50240">
    <property type="entry name" value="TRYPSIN_DOM"/>
    <property type="match status" value="1"/>
</dbReference>
<reference evidence="2" key="1">
    <citation type="submission" date="2024-05" db="EMBL/GenBank/DDBJ databases">
        <title>30 novel species of actinomycetes from the DSMZ collection.</title>
        <authorList>
            <person name="Nouioui I."/>
        </authorList>
    </citation>
    <scope>NUCLEOTIDE SEQUENCE</scope>
    <source>
        <strain evidence="2">DSM 40473</strain>
    </source>
</reference>
<dbReference type="SUPFAM" id="SSF50494">
    <property type="entry name" value="Trypsin-like serine proteases"/>
    <property type="match status" value="1"/>
</dbReference>
<keyword evidence="3" id="KW-1185">Reference proteome</keyword>
<gene>
    <name evidence="2" type="ORF">RM609_32680</name>
</gene>
<organism evidence="2 3">
    <name type="scientific">Streptomyces hesseae</name>
    <dbReference type="NCBI Taxonomy" id="3075519"/>
    <lineage>
        <taxon>Bacteria</taxon>
        <taxon>Bacillati</taxon>
        <taxon>Actinomycetota</taxon>
        <taxon>Actinomycetes</taxon>
        <taxon>Kitasatosporales</taxon>
        <taxon>Streptomycetaceae</taxon>
        <taxon>Streptomyces</taxon>
    </lineage>
</organism>
<dbReference type="InterPro" id="IPR009003">
    <property type="entry name" value="Peptidase_S1_PA"/>
</dbReference>
<dbReference type="PRINTS" id="PR00722">
    <property type="entry name" value="CHYMOTRYPSIN"/>
</dbReference>
<dbReference type="Gene3D" id="2.40.10.10">
    <property type="entry name" value="Trypsin-like serine proteases"/>
    <property type="match status" value="1"/>
</dbReference>
<protein>
    <submittedName>
        <fullName evidence="2">S1 family peptidase</fullName>
    </submittedName>
</protein>
<dbReference type="InterPro" id="IPR001254">
    <property type="entry name" value="Trypsin_dom"/>
</dbReference>
<dbReference type="InterPro" id="IPR043504">
    <property type="entry name" value="Peptidase_S1_PA_chymotrypsin"/>
</dbReference>
<dbReference type="InterPro" id="IPR051333">
    <property type="entry name" value="CLIP_Serine_Protease"/>
</dbReference>
<dbReference type="Pfam" id="PF00089">
    <property type="entry name" value="Trypsin"/>
    <property type="match status" value="1"/>
</dbReference>
<dbReference type="SMART" id="SM00020">
    <property type="entry name" value="Tryp_SPc"/>
    <property type="match status" value="1"/>
</dbReference>
<dbReference type="PANTHER" id="PTHR24260:SF136">
    <property type="entry name" value="GH08193P-RELATED"/>
    <property type="match status" value="1"/>
</dbReference>
<proteinExistence type="predicted"/>
<evidence type="ECO:0000313" key="2">
    <source>
        <dbReference type="EMBL" id="MDT0453797.1"/>
    </source>
</evidence>
<comment type="caution">
    <text evidence="2">The sequence shown here is derived from an EMBL/GenBank/DDBJ whole genome shotgun (WGS) entry which is preliminary data.</text>
</comment>